<name>A0ABM7Q0U6_SINCY</name>
<dbReference type="RefSeq" id="WP_229230735.1">
    <property type="nucleotide sequence ID" value="NZ_AP024525.1"/>
</dbReference>
<gene>
    <name evidence="2" type="ORF">SCMU_39400</name>
</gene>
<feature type="transmembrane region" description="Helical" evidence="1">
    <location>
        <begin position="154"/>
        <end position="174"/>
    </location>
</feature>
<evidence type="ECO:0000313" key="3">
    <source>
        <dbReference type="Proteomes" id="UP001319861"/>
    </source>
</evidence>
<evidence type="ECO:0000256" key="1">
    <source>
        <dbReference type="SAM" id="Phobius"/>
    </source>
</evidence>
<sequence>MSQFEESLWKGLNVDHNEARGRTRQQLWQWAVSVLSARAGADMEPVGDSMVVSLAARGGKDSPWEAFYCGPLGDDEWAQVDEFAARQAELVDWARRHMRGVRAGLPDFLDMLSELPSSPFIDDSPMRDDVPLVAPEGVGEQLNFWPSLDLSAGLVGWVSGLTVGLTVWIVAWGCDSSSR</sequence>
<dbReference type="EMBL" id="AP024525">
    <property type="protein sequence ID" value="BCT78098.1"/>
    <property type="molecule type" value="Genomic_DNA"/>
</dbReference>
<reference evidence="2 3" key="1">
    <citation type="journal article" date="2021" name="J. Biosci. Bioeng.">
        <title>Identification and characterization of a chc gene cluster responsible for the aromatization pathway of cyclohexanecarboxylate degradation in Sinomonas cyclohexanicum ATCC 51369.</title>
        <authorList>
            <person name="Yamamoto T."/>
            <person name="Hasegawa Y."/>
            <person name="Lau P.C.K."/>
            <person name="Iwaki H."/>
        </authorList>
    </citation>
    <scope>NUCLEOTIDE SEQUENCE [LARGE SCALE GENOMIC DNA]</scope>
    <source>
        <strain evidence="2 3">ATCC 51369</strain>
    </source>
</reference>
<proteinExistence type="predicted"/>
<organism evidence="2 3">
    <name type="scientific">Sinomonas cyclohexanicum</name>
    <name type="common">Corynebacterium cyclohexanicum</name>
    <dbReference type="NCBI Taxonomy" id="322009"/>
    <lineage>
        <taxon>Bacteria</taxon>
        <taxon>Bacillati</taxon>
        <taxon>Actinomycetota</taxon>
        <taxon>Actinomycetes</taxon>
        <taxon>Micrococcales</taxon>
        <taxon>Micrococcaceae</taxon>
        <taxon>Sinomonas</taxon>
    </lineage>
</organism>
<keyword evidence="1" id="KW-1133">Transmembrane helix</keyword>
<accession>A0ABM7Q0U6</accession>
<evidence type="ECO:0000313" key="2">
    <source>
        <dbReference type="EMBL" id="BCT78098.1"/>
    </source>
</evidence>
<protein>
    <submittedName>
        <fullName evidence="2">Uncharacterized protein</fullName>
    </submittedName>
</protein>
<keyword evidence="3" id="KW-1185">Reference proteome</keyword>
<keyword evidence="1" id="KW-0472">Membrane</keyword>
<dbReference type="Proteomes" id="UP001319861">
    <property type="component" value="Chromosome"/>
</dbReference>
<keyword evidence="1" id="KW-0812">Transmembrane</keyword>